<proteinExistence type="predicted"/>
<protein>
    <submittedName>
        <fullName evidence="1">Uncharacterized protein</fullName>
    </submittedName>
</protein>
<evidence type="ECO:0000313" key="2">
    <source>
        <dbReference type="Proteomes" id="UP000886689"/>
    </source>
</evidence>
<organism evidence="1 2">
    <name type="scientific">Candidatus Proximibacter danicus</name>
    <dbReference type="NCBI Taxonomy" id="2954365"/>
    <lineage>
        <taxon>Bacteria</taxon>
        <taxon>Pseudomonadati</taxon>
        <taxon>Pseudomonadota</taxon>
        <taxon>Betaproteobacteria</taxon>
        <taxon>Candidatus Proximibacter</taxon>
    </lineage>
</organism>
<dbReference type="Proteomes" id="UP000886689">
    <property type="component" value="Unassembled WGS sequence"/>
</dbReference>
<gene>
    <name evidence="1" type="ORF">IPL58_06810</name>
</gene>
<sequence length="46" mass="5022">MIAPPKKRWATPLPAATDALRANILPDAGQLSVRRASVVSVFKFFL</sequence>
<name>A0A9D7PR94_9PROT</name>
<reference evidence="1" key="1">
    <citation type="submission" date="2020-10" db="EMBL/GenBank/DDBJ databases">
        <title>Connecting structure to function with the recovery of over 1000 high-quality activated sludge metagenome-assembled genomes encoding full-length rRNA genes using long-read sequencing.</title>
        <authorList>
            <person name="Singleton C.M."/>
            <person name="Petriglieri F."/>
            <person name="Kristensen J.M."/>
            <person name="Kirkegaard R.H."/>
            <person name="Michaelsen T.Y."/>
            <person name="Andersen M.H."/>
            <person name="Karst S.M."/>
            <person name="Dueholm M.S."/>
            <person name="Nielsen P.H."/>
            <person name="Albertsen M."/>
        </authorList>
    </citation>
    <scope>NUCLEOTIDE SEQUENCE</scope>
    <source>
        <strain evidence="1">Hirt_18-Q3-R61-65_BATAC.395</strain>
    </source>
</reference>
<evidence type="ECO:0000313" key="1">
    <source>
        <dbReference type="EMBL" id="MBK8523843.1"/>
    </source>
</evidence>
<accession>A0A9D7PR94</accession>
<dbReference type="AlphaFoldDB" id="A0A9D7PR94"/>
<dbReference type="EMBL" id="JADJUC010000005">
    <property type="protein sequence ID" value="MBK8523843.1"/>
    <property type="molecule type" value="Genomic_DNA"/>
</dbReference>
<comment type="caution">
    <text evidence="1">The sequence shown here is derived from an EMBL/GenBank/DDBJ whole genome shotgun (WGS) entry which is preliminary data.</text>
</comment>